<name>A0A1S8T9A7_9CLOT</name>
<evidence type="ECO:0000313" key="3">
    <source>
        <dbReference type="Proteomes" id="UP000190890"/>
    </source>
</evidence>
<feature type="transmembrane region" description="Helical" evidence="1">
    <location>
        <begin position="41"/>
        <end position="61"/>
    </location>
</feature>
<feature type="transmembrane region" description="Helical" evidence="1">
    <location>
        <begin position="16"/>
        <end position="35"/>
    </location>
</feature>
<keyword evidence="1" id="KW-0812">Transmembrane</keyword>
<gene>
    <name evidence="2" type="ORF">CLPUN_40410</name>
</gene>
<dbReference type="Proteomes" id="UP000190890">
    <property type="component" value="Unassembled WGS sequence"/>
</dbReference>
<evidence type="ECO:0000256" key="1">
    <source>
        <dbReference type="SAM" id="Phobius"/>
    </source>
</evidence>
<organism evidence="2 3">
    <name type="scientific">Clostridium puniceum</name>
    <dbReference type="NCBI Taxonomy" id="29367"/>
    <lineage>
        <taxon>Bacteria</taxon>
        <taxon>Bacillati</taxon>
        <taxon>Bacillota</taxon>
        <taxon>Clostridia</taxon>
        <taxon>Eubacteriales</taxon>
        <taxon>Clostridiaceae</taxon>
        <taxon>Clostridium</taxon>
    </lineage>
</organism>
<dbReference type="OrthoDB" id="1910846at2"/>
<accession>A0A1S8T9A7</accession>
<evidence type="ECO:0000313" key="2">
    <source>
        <dbReference type="EMBL" id="OOM74336.1"/>
    </source>
</evidence>
<sequence>MENTTFPIVIKKRNGAMLGASIIEIVMGVVFGITQDGLKSPLLWIFVFTGIITALSVWVEYSRDIFLKENKMEFYKNKDLIKAIKYSDIKSISMGKGNEPKTKKKDFVSIGINPNDNKNKRNSNSNAERYLINPSVYGAQDLIKIKDIIISRNSSVKVSSEFNEFFKIL</sequence>
<dbReference type="EMBL" id="LZZM01000201">
    <property type="protein sequence ID" value="OOM74336.1"/>
    <property type="molecule type" value="Genomic_DNA"/>
</dbReference>
<proteinExistence type="predicted"/>
<dbReference type="RefSeq" id="WP_077849016.1">
    <property type="nucleotide sequence ID" value="NZ_LZZM01000201.1"/>
</dbReference>
<keyword evidence="1" id="KW-1133">Transmembrane helix</keyword>
<reference evidence="2 3" key="1">
    <citation type="submission" date="2016-05" db="EMBL/GenBank/DDBJ databases">
        <title>Microbial solvent formation.</title>
        <authorList>
            <person name="Poehlein A."/>
            <person name="Montoya Solano J.D."/>
            <person name="Flitsch S."/>
            <person name="Krabben P."/>
            <person name="Duerre P."/>
            <person name="Daniel R."/>
        </authorList>
    </citation>
    <scope>NUCLEOTIDE SEQUENCE [LARGE SCALE GENOMIC DNA]</scope>
    <source>
        <strain evidence="2 3">DSM 2619</strain>
    </source>
</reference>
<keyword evidence="3" id="KW-1185">Reference proteome</keyword>
<comment type="caution">
    <text evidence="2">The sequence shown here is derived from an EMBL/GenBank/DDBJ whole genome shotgun (WGS) entry which is preliminary data.</text>
</comment>
<dbReference type="AlphaFoldDB" id="A0A1S8T9A7"/>
<protein>
    <submittedName>
        <fullName evidence="2">Uncharacterized protein</fullName>
    </submittedName>
</protein>
<keyword evidence="1" id="KW-0472">Membrane</keyword>